<reference evidence="1 2" key="3">
    <citation type="journal article" date="2022" name="Microbiol. Spectr.">
        <title>Folding features and dynamics of 3D genome architecture in plant fungal pathogens.</title>
        <authorList>
            <person name="Xia C."/>
        </authorList>
    </citation>
    <scope>NUCLEOTIDE SEQUENCE [LARGE SCALE GENOMIC DNA]</scope>
    <source>
        <strain evidence="1 2">93-210</strain>
    </source>
</reference>
<sequence>MDRWLVIRMIVPMTSPDAFVARSNLVPSAILWGPDFDGWNSSYLHIDSKPWFAQVTELSQQGNGVVIMDRPHEMRELRIAEFYNWANVTLVLAPYAYELFEYRSEFATQALLVHQPHFIDKKILYHPVADTRPEDINTAGDLGAFYPSGARLADMIRKKTFPVWIHIKSADQRNKKLTAEIQEQQVIDFGNDFGRAKICLVTDSRWAHLVQKYAEAAAARCIRKYSMRSTKDVRENSDEKIIKTLKWWLTHDQERNSKAQADQDWILNSFSMDRYAEDVWKMVWQVKEGHSGMILPYKFDFFVTIDSSKDQIDKLQLVVINVDDNCSILWMVPCLTLGSVLARFLKAPAGVFEAVGPEHHSRTNFWNSKARS</sequence>
<organism evidence="1 2">
    <name type="scientific">Puccinia striiformis f. sp. tritici</name>
    <dbReference type="NCBI Taxonomy" id="168172"/>
    <lineage>
        <taxon>Eukaryota</taxon>
        <taxon>Fungi</taxon>
        <taxon>Dikarya</taxon>
        <taxon>Basidiomycota</taxon>
        <taxon>Pucciniomycotina</taxon>
        <taxon>Pucciniomycetes</taxon>
        <taxon>Pucciniales</taxon>
        <taxon>Pucciniaceae</taxon>
        <taxon>Puccinia</taxon>
    </lineage>
</organism>
<evidence type="ECO:0000313" key="1">
    <source>
        <dbReference type="EMBL" id="KAI7948127.1"/>
    </source>
</evidence>
<reference evidence="2" key="1">
    <citation type="journal article" date="2018" name="BMC Genomics">
        <title>Genomic insights into host adaptation between the wheat stripe rust pathogen (Puccinia striiformis f. sp. tritici) and the barley stripe rust pathogen (Puccinia striiformis f. sp. hordei).</title>
        <authorList>
            <person name="Xia C."/>
            <person name="Wang M."/>
            <person name="Yin C."/>
            <person name="Cornejo O.E."/>
            <person name="Hulbert S.H."/>
            <person name="Chen X."/>
        </authorList>
    </citation>
    <scope>NUCLEOTIDE SEQUENCE [LARGE SCALE GENOMIC DNA]</scope>
    <source>
        <strain evidence="2">93-210</strain>
    </source>
</reference>
<keyword evidence="2" id="KW-1185">Reference proteome</keyword>
<protein>
    <submittedName>
        <fullName evidence="1">Uncharacterized protein</fullName>
    </submittedName>
</protein>
<evidence type="ECO:0000313" key="2">
    <source>
        <dbReference type="Proteomes" id="UP001060170"/>
    </source>
</evidence>
<reference evidence="2" key="2">
    <citation type="journal article" date="2018" name="Mol. Plant Microbe Interact.">
        <title>Genome sequence resources for the wheat stripe rust pathogen (Puccinia striiformis f. sp. tritici) and the barley stripe rust pathogen (Puccinia striiformis f. sp. hordei).</title>
        <authorList>
            <person name="Xia C."/>
            <person name="Wang M."/>
            <person name="Yin C."/>
            <person name="Cornejo O.E."/>
            <person name="Hulbert S.H."/>
            <person name="Chen X."/>
        </authorList>
    </citation>
    <scope>NUCLEOTIDE SEQUENCE [LARGE SCALE GENOMIC DNA]</scope>
    <source>
        <strain evidence="2">93-210</strain>
    </source>
</reference>
<proteinExistence type="predicted"/>
<name>A0ACC0EAA2_9BASI</name>
<comment type="caution">
    <text evidence="1">The sequence shown here is derived from an EMBL/GenBank/DDBJ whole genome shotgun (WGS) entry which is preliminary data.</text>
</comment>
<dbReference type="Proteomes" id="UP001060170">
    <property type="component" value="Chromosome 9"/>
</dbReference>
<accession>A0ACC0EAA2</accession>
<gene>
    <name evidence="1" type="ORF">MJO28_010035</name>
</gene>
<dbReference type="EMBL" id="CM045873">
    <property type="protein sequence ID" value="KAI7948127.1"/>
    <property type="molecule type" value="Genomic_DNA"/>
</dbReference>